<feature type="compositionally biased region" description="Low complexity" evidence="1">
    <location>
        <begin position="416"/>
        <end position="431"/>
    </location>
</feature>
<dbReference type="PROSITE" id="PS51886">
    <property type="entry name" value="TLDC"/>
    <property type="match status" value="2"/>
</dbReference>
<dbReference type="Proteomes" id="UP000663829">
    <property type="component" value="Unassembled WGS sequence"/>
</dbReference>
<sequence length="518" mass="57706">MLCRISQHQLTELFIGGKLLTSEYQQKLNAIYGKPNQNWELIYKATRDGFRAEDFHRSSDDKGPTMTVIQAKLGNYLFGGFTSRSWSVESGHKNDSKAFLFTLTNPDEEPPTKFLIKPSETAYAVYHSSSLGPVFGYGYDIGIYSMSNKSDSGSYSAFPSTYNDTTGKGKELFTGSSKLHVKDIEVYKIYCYDPSGTGTKTDVAVKQQQLFIGSSLLTSEYQQKLNAIYGKPNQNWELIYKATRDGFRAEDFHRSSDDKGPTMTVIQAKLGNYLFGGFTSRSWSVESGHKNDSKAFLFTLTNPDEEPPTKFLIKPSETAYAVYHSSSLGPVFGYGYDIGIYSMSNKSDSGSYSAFPSTYNDTTGKGKELFTGSSKLHVKDIEVYKIYCYDPSGTGTSVSSTTASTTLRPSQPKPSPSTTMTKTTTKTTTLSTTQNKKCTEIIVGIQFNYHDHEPVSMKTNVQKPEVCRDQCELIKDCIAWTYYPWAKSCFFTNLLKAITDVDRDDREVVSGRCGKAGK</sequence>
<evidence type="ECO:0000259" key="2">
    <source>
        <dbReference type="PROSITE" id="PS51886"/>
    </source>
</evidence>
<accession>A0A815DK53</accession>
<evidence type="ECO:0000256" key="1">
    <source>
        <dbReference type="SAM" id="MobiDB-lite"/>
    </source>
</evidence>
<feature type="domain" description="TLDc" evidence="2">
    <location>
        <begin position="211"/>
        <end position="387"/>
    </location>
</feature>
<evidence type="ECO:0000313" key="6">
    <source>
        <dbReference type="EMBL" id="CAF4114883.1"/>
    </source>
</evidence>
<dbReference type="Gene3D" id="3.50.4.10">
    <property type="entry name" value="Hepatocyte Growth Factor"/>
    <property type="match status" value="1"/>
</dbReference>
<protein>
    <recommendedName>
        <fullName evidence="2">TLDc domain-containing protein</fullName>
    </recommendedName>
</protein>
<dbReference type="Proteomes" id="UP000677228">
    <property type="component" value="Unassembled WGS sequence"/>
</dbReference>
<dbReference type="EMBL" id="CAJNOQ010012328">
    <property type="protein sequence ID" value="CAF1297553.1"/>
    <property type="molecule type" value="Genomic_DNA"/>
</dbReference>
<evidence type="ECO:0000313" key="5">
    <source>
        <dbReference type="EMBL" id="CAF3914962.1"/>
    </source>
</evidence>
<evidence type="ECO:0000313" key="4">
    <source>
        <dbReference type="EMBL" id="CAF1297553.1"/>
    </source>
</evidence>
<evidence type="ECO:0000313" key="3">
    <source>
        <dbReference type="EMBL" id="CAF1131405.1"/>
    </source>
</evidence>
<dbReference type="OrthoDB" id="5983325at2759"/>
<name>A0A815DK53_9BILA</name>
<feature type="domain" description="TLDc" evidence="2">
    <location>
        <begin position="18"/>
        <end position="190"/>
    </location>
</feature>
<dbReference type="AlphaFoldDB" id="A0A815DK53"/>
<dbReference type="SMART" id="SM00584">
    <property type="entry name" value="TLDc"/>
    <property type="match status" value="2"/>
</dbReference>
<organism evidence="4 7">
    <name type="scientific">Didymodactylos carnosus</name>
    <dbReference type="NCBI Taxonomy" id="1234261"/>
    <lineage>
        <taxon>Eukaryota</taxon>
        <taxon>Metazoa</taxon>
        <taxon>Spiralia</taxon>
        <taxon>Gnathifera</taxon>
        <taxon>Rotifera</taxon>
        <taxon>Eurotatoria</taxon>
        <taxon>Bdelloidea</taxon>
        <taxon>Philodinida</taxon>
        <taxon>Philodinidae</taxon>
        <taxon>Didymodactylos</taxon>
    </lineage>
</organism>
<dbReference type="EMBL" id="CAJOBC010035740">
    <property type="protein sequence ID" value="CAF4114883.1"/>
    <property type="molecule type" value="Genomic_DNA"/>
</dbReference>
<dbReference type="Proteomes" id="UP000681722">
    <property type="component" value="Unassembled WGS sequence"/>
</dbReference>
<dbReference type="Pfam" id="PF07534">
    <property type="entry name" value="TLD"/>
    <property type="match status" value="2"/>
</dbReference>
<gene>
    <name evidence="4" type="ORF">GPM918_LOCUS28354</name>
    <name evidence="3" type="ORF">OVA965_LOCUS20672</name>
    <name evidence="6" type="ORF">SRO942_LOCUS28849</name>
    <name evidence="5" type="ORF">TMI583_LOCUS21115</name>
</gene>
<proteinExistence type="predicted"/>
<feature type="compositionally biased region" description="Low complexity" evidence="1">
    <location>
        <begin position="395"/>
        <end position="406"/>
    </location>
</feature>
<feature type="region of interest" description="Disordered" evidence="1">
    <location>
        <begin position="395"/>
        <end position="431"/>
    </location>
</feature>
<comment type="caution">
    <text evidence="4">The sequence shown here is derived from an EMBL/GenBank/DDBJ whole genome shotgun (WGS) entry which is preliminary data.</text>
</comment>
<reference evidence="4" key="1">
    <citation type="submission" date="2021-02" db="EMBL/GenBank/DDBJ databases">
        <authorList>
            <person name="Nowell W R."/>
        </authorList>
    </citation>
    <scope>NUCLEOTIDE SEQUENCE</scope>
</reference>
<dbReference type="EMBL" id="CAJNOK010011070">
    <property type="protein sequence ID" value="CAF1131405.1"/>
    <property type="molecule type" value="Genomic_DNA"/>
</dbReference>
<dbReference type="Proteomes" id="UP000682733">
    <property type="component" value="Unassembled WGS sequence"/>
</dbReference>
<keyword evidence="7" id="KW-1185">Reference proteome</keyword>
<dbReference type="PANTHER" id="PTHR23354:SF122">
    <property type="entry name" value="GTPASE-ACTIVATING PROTEIN SKYWALKER"/>
    <property type="match status" value="1"/>
</dbReference>
<dbReference type="InterPro" id="IPR006571">
    <property type="entry name" value="TLDc_dom"/>
</dbReference>
<dbReference type="EMBL" id="CAJOBA010022001">
    <property type="protein sequence ID" value="CAF3914962.1"/>
    <property type="molecule type" value="Genomic_DNA"/>
</dbReference>
<evidence type="ECO:0000313" key="7">
    <source>
        <dbReference type="Proteomes" id="UP000663829"/>
    </source>
</evidence>
<dbReference type="PANTHER" id="PTHR23354">
    <property type="entry name" value="NUCLEOLAR PROTEIN 7/ESTROGEN RECEPTOR COACTIVATOR-RELATED"/>
    <property type="match status" value="1"/>
</dbReference>